<dbReference type="InterPro" id="IPR002694">
    <property type="entry name" value="Znf_CHC2"/>
</dbReference>
<dbReference type="CDD" id="cd03364">
    <property type="entry name" value="TOPRIM_DnaG_primases"/>
    <property type="match status" value="1"/>
</dbReference>
<feature type="compositionally biased region" description="Low complexity" evidence="16">
    <location>
        <begin position="442"/>
        <end position="457"/>
    </location>
</feature>
<sequence>MAGYFDDSVIENVRQQVNIVDVIGQYVELSRKGKNYMGLCPFHEEKTPSFSVSEDKQLYHCFSCGRAGNLFKFIMDIEDMNFQEAVRKIAQDANIELPDNQRSVQEKSSVSYKLKKMYQEAEVFYAHILNATKTGIKALDYLKGRQITAAAIESFGLGYAPDVHNILLEYLQQQDFTADELRASGLFVENDNGELFDRFRDRVMFPLKDQSGQIIAFSGRKLNQDSNQPKYLNSPETKIFTKSKLLFNFDQAKTTLKNDQHLILFEGYMDVISATQAGVKNGIASMGTSLTDEQIYAIRRVTNKLILAYDGDQPGQKATERALVLFNEKNFDLEVGVVTLPEQLDPDEFIKKYGAEKFRHELQGAVTPTEFRLKVLQQKYNLANDREKVEYGEEAVKLIATVNSPVAAEIYLNQLADQLSVSTDALKGQLVRVRRLNRQVQRRSQNTQAQNQQGQSSYGPEPMQNQATGVDTAISRAERRLLYLQLHYDEVMEYLHEQNFEFQDQNFAKIANLWENFRDTHDNIKVDSFLDYVPEELKSIIVNVEMSEMPEDYSMDEVDDYLAAFAKERVRRQIASLTDELNEAKRKHDEDAEVALTQKIITLQRMMRL</sequence>
<keyword evidence="5 12" id="KW-0235">DNA replication</keyword>
<comment type="similarity">
    <text evidence="12 13">Belongs to the DnaG primase family.</text>
</comment>
<evidence type="ECO:0000256" key="6">
    <source>
        <dbReference type="ARBA" id="ARBA00022723"/>
    </source>
</evidence>
<dbReference type="Pfam" id="PF13155">
    <property type="entry name" value="Toprim_2"/>
    <property type="match status" value="1"/>
</dbReference>
<keyword evidence="15" id="KW-0175">Coiled coil</keyword>
<dbReference type="InterPro" id="IPR034151">
    <property type="entry name" value="TOPRIM_DnaG_bac"/>
</dbReference>
<keyword evidence="6 12" id="KW-0479">Metal-binding</keyword>
<dbReference type="PIRSF" id="PIRSF002811">
    <property type="entry name" value="DnaG"/>
    <property type="match status" value="1"/>
</dbReference>
<dbReference type="Proteomes" id="UP000050909">
    <property type="component" value="Unassembled WGS sequence"/>
</dbReference>
<dbReference type="InterPro" id="IPR030846">
    <property type="entry name" value="DnaG_bac"/>
</dbReference>
<comment type="caution">
    <text evidence="18">The sequence shown here is derived from an EMBL/GenBank/DDBJ whole genome shotgun (WGS) entry which is preliminary data.</text>
</comment>
<evidence type="ECO:0000256" key="14">
    <source>
        <dbReference type="PIRSR" id="PIRSR002811-1"/>
    </source>
</evidence>
<comment type="subunit">
    <text evidence="12">Monomer. Interacts with DnaB.</text>
</comment>
<dbReference type="Gene3D" id="3.90.580.10">
    <property type="entry name" value="Zinc finger, CHC2-type domain"/>
    <property type="match status" value="1"/>
</dbReference>
<keyword evidence="11 12" id="KW-0804">Transcription</keyword>
<evidence type="ECO:0000256" key="1">
    <source>
        <dbReference type="ARBA" id="ARBA00022478"/>
    </source>
</evidence>
<evidence type="ECO:0000256" key="7">
    <source>
        <dbReference type="ARBA" id="ARBA00022771"/>
    </source>
</evidence>
<dbReference type="FunFam" id="3.90.580.10:FF:000001">
    <property type="entry name" value="DNA primase"/>
    <property type="match status" value="1"/>
</dbReference>
<dbReference type="PANTHER" id="PTHR30313">
    <property type="entry name" value="DNA PRIMASE"/>
    <property type="match status" value="1"/>
</dbReference>
<dbReference type="NCBIfam" id="TIGR01391">
    <property type="entry name" value="dnaG"/>
    <property type="match status" value="1"/>
</dbReference>
<dbReference type="SMART" id="SM00493">
    <property type="entry name" value="TOPRIM"/>
    <property type="match status" value="1"/>
</dbReference>
<dbReference type="EC" id="2.7.7.101" evidence="12"/>
<comment type="domain">
    <text evidence="12">Contains an N-terminal zinc-binding domain, a central core domain that contains the primase activity, and a C-terminal DnaB-binding domain.</text>
</comment>
<keyword evidence="8 12" id="KW-0862">Zinc</keyword>
<keyword evidence="19" id="KW-1185">Reference proteome</keyword>
<evidence type="ECO:0000313" key="19">
    <source>
        <dbReference type="Proteomes" id="UP000050909"/>
    </source>
</evidence>
<dbReference type="InterPro" id="IPR019475">
    <property type="entry name" value="DNA_primase_DnaB-bd"/>
</dbReference>
<comment type="function">
    <text evidence="12 13">RNA polymerase that catalyzes the synthesis of short RNA molecules used as primers for DNA polymerase during DNA replication.</text>
</comment>
<dbReference type="GO" id="GO:0003899">
    <property type="term" value="F:DNA-directed RNA polymerase activity"/>
    <property type="evidence" value="ECO:0007669"/>
    <property type="project" value="UniProtKB-UniRule"/>
</dbReference>
<evidence type="ECO:0000313" key="18">
    <source>
        <dbReference type="EMBL" id="KRK38484.1"/>
    </source>
</evidence>
<dbReference type="SMART" id="SM00400">
    <property type="entry name" value="ZnF_CHCC"/>
    <property type="match status" value="1"/>
</dbReference>
<dbReference type="InterPro" id="IPR006295">
    <property type="entry name" value="DNA_primase_DnaG"/>
</dbReference>
<evidence type="ECO:0000259" key="17">
    <source>
        <dbReference type="PROSITE" id="PS50880"/>
    </source>
</evidence>
<dbReference type="PANTHER" id="PTHR30313:SF2">
    <property type="entry name" value="DNA PRIMASE"/>
    <property type="match status" value="1"/>
</dbReference>
<evidence type="ECO:0000256" key="15">
    <source>
        <dbReference type="SAM" id="Coils"/>
    </source>
</evidence>
<dbReference type="Gene3D" id="1.10.860.10">
    <property type="entry name" value="DNAb Helicase, Chain A"/>
    <property type="match status" value="1"/>
</dbReference>
<evidence type="ECO:0000256" key="8">
    <source>
        <dbReference type="ARBA" id="ARBA00022833"/>
    </source>
</evidence>
<dbReference type="GO" id="GO:0006269">
    <property type="term" value="P:DNA replication, synthesis of primer"/>
    <property type="evidence" value="ECO:0007669"/>
    <property type="project" value="UniProtKB-UniRule"/>
</dbReference>
<dbReference type="InterPro" id="IPR050219">
    <property type="entry name" value="DnaG_primase"/>
</dbReference>
<evidence type="ECO:0000256" key="16">
    <source>
        <dbReference type="SAM" id="MobiDB-lite"/>
    </source>
</evidence>
<reference evidence="18 19" key="1">
    <citation type="journal article" date="2015" name="Genome Announc.">
        <title>Expanding the biotechnology potential of lactobacilli through comparative genomics of 213 strains and associated genera.</title>
        <authorList>
            <person name="Sun Z."/>
            <person name="Harris H.M."/>
            <person name="McCann A."/>
            <person name="Guo C."/>
            <person name="Argimon S."/>
            <person name="Zhang W."/>
            <person name="Yang X."/>
            <person name="Jeffery I.B."/>
            <person name="Cooney J.C."/>
            <person name="Kagawa T.F."/>
            <person name="Liu W."/>
            <person name="Song Y."/>
            <person name="Salvetti E."/>
            <person name="Wrobel A."/>
            <person name="Rasinkangas P."/>
            <person name="Parkhill J."/>
            <person name="Rea M.C."/>
            <person name="O'Sullivan O."/>
            <person name="Ritari J."/>
            <person name="Douillard F.P."/>
            <person name="Paul Ross R."/>
            <person name="Yang R."/>
            <person name="Briner A.E."/>
            <person name="Felis G.E."/>
            <person name="de Vos W.M."/>
            <person name="Barrangou R."/>
            <person name="Klaenhammer T.R."/>
            <person name="Caufield P.W."/>
            <person name="Cui Y."/>
            <person name="Zhang H."/>
            <person name="O'Toole P.W."/>
        </authorList>
    </citation>
    <scope>NUCLEOTIDE SEQUENCE [LARGE SCALE GENOMIC DNA]</scope>
    <source>
        <strain evidence="18 19">DSM 20534</strain>
    </source>
</reference>
<evidence type="ECO:0000256" key="10">
    <source>
        <dbReference type="ARBA" id="ARBA00023125"/>
    </source>
</evidence>
<keyword evidence="4 12" id="KW-0548">Nucleotidyltransferase</keyword>
<dbReference type="InterPro" id="IPR037068">
    <property type="entry name" value="DNA_primase_core_N_sf"/>
</dbReference>
<keyword evidence="2 12" id="KW-0639">Primosome</keyword>
<dbReference type="EMBL" id="AZCV01000001">
    <property type="protein sequence ID" value="KRK38484.1"/>
    <property type="molecule type" value="Genomic_DNA"/>
</dbReference>
<keyword evidence="10 12" id="KW-0238">DNA-binding</keyword>
<dbReference type="RefSeq" id="WP_056946185.1">
    <property type="nucleotide sequence ID" value="NZ_AZCV01000001.1"/>
</dbReference>
<evidence type="ECO:0000256" key="11">
    <source>
        <dbReference type="ARBA" id="ARBA00023163"/>
    </source>
</evidence>
<dbReference type="GO" id="GO:0000428">
    <property type="term" value="C:DNA-directed RNA polymerase complex"/>
    <property type="evidence" value="ECO:0007669"/>
    <property type="project" value="UniProtKB-KW"/>
</dbReference>
<dbReference type="AlphaFoldDB" id="A0A0R1H3V6"/>
<dbReference type="Gene3D" id="3.40.1360.10">
    <property type="match status" value="1"/>
</dbReference>
<evidence type="ECO:0000256" key="9">
    <source>
        <dbReference type="ARBA" id="ARBA00022842"/>
    </source>
</evidence>
<proteinExistence type="inferred from homology"/>
<dbReference type="GO" id="GO:0005737">
    <property type="term" value="C:cytoplasm"/>
    <property type="evidence" value="ECO:0007669"/>
    <property type="project" value="TreeGrafter"/>
</dbReference>
<evidence type="ECO:0000256" key="13">
    <source>
        <dbReference type="PIRNR" id="PIRNR002811"/>
    </source>
</evidence>
<dbReference type="GO" id="GO:1990077">
    <property type="term" value="C:primosome complex"/>
    <property type="evidence" value="ECO:0007669"/>
    <property type="project" value="UniProtKB-KW"/>
</dbReference>
<dbReference type="PROSITE" id="PS50880">
    <property type="entry name" value="TOPRIM"/>
    <property type="match status" value="1"/>
</dbReference>
<name>A0A0R1H3V6_9LACO</name>
<feature type="zinc finger region" description="CHC2-type" evidence="12 14">
    <location>
        <begin position="40"/>
        <end position="64"/>
    </location>
</feature>
<keyword evidence="3 12" id="KW-0808">Transferase</keyword>
<dbReference type="Pfam" id="PF10410">
    <property type="entry name" value="DnaB_bind"/>
    <property type="match status" value="1"/>
</dbReference>
<feature type="domain" description="Toprim" evidence="17">
    <location>
        <begin position="260"/>
        <end position="341"/>
    </location>
</feature>
<dbReference type="Pfam" id="PF01807">
    <property type="entry name" value="Zn_ribbon_DnaG"/>
    <property type="match status" value="1"/>
</dbReference>
<comment type="catalytic activity">
    <reaction evidence="12">
        <text>ssDNA + n NTP = ssDNA/pppN(pN)n-1 hybrid + (n-1) diphosphate.</text>
        <dbReference type="EC" id="2.7.7.101"/>
    </reaction>
</comment>
<dbReference type="FunFam" id="3.90.980.10:FF:000001">
    <property type="entry name" value="DNA primase"/>
    <property type="match status" value="1"/>
</dbReference>
<dbReference type="HAMAP" id="MF_00974">
    <property type="entry name" value="DNA_primase_DnaG"/>
    <property type="match status" value="1"/>
</dbReference>
<protein>
    <recommendedName>
        <fullName evidence="12 13">DNA primase</fullName>
        <ecNumber evidence="12">2.7.7.101</ecNumber>
    </recommendedName>
</protein>
<dbReference type="SUPFAM" id="SSF56731">
    <property type="entry name" value="DNA primase core"/>
    <property type="match status" value="1"/>
</dbReference>
<feature type="region of interest" description="Disordered" evidence="16">
    <location>
        <begin position="440"/>
        <end position="467"/>
    </location>
</feature>
<dbReference type="GO" id="GO:0003677">
    <property type="term" value="F:DNA binding"/>
    <property type="evidence" value="ECO:0007669"/>
    <property type="project" value="UniProtKB-KW"/>
</dbReference>
<dbReference type="InterPro" id="IPR006171">
    <property type="entry name" value="TOPRIM_dom"/>
</dbReference>
<feature type="coiled-coil region" evidence="15">
    <location>
        <begin position="567"/>
        <end position="594"/>
    </location>
</feature>
<dbReference type="InterPro" id="IPR013264">
    <property type="entry name" value="DNAG_N"/>
</dbReference>
<dbReference type="InterPro" id="IPR016136">
    <property type="entry name" value="DNA_helicase_N/primase_C"/>
</dbReference>
<keyword evidence="1 12" id="KW-0240">DNA-directed RNA polymerase</keyword>
<evidence type="ECO:0000256" key="2">
    <source>
        <dbReference type="ARBA" id="ARBA00022515"/>
    </source>
</evidence>
<comment type="cofactor">
    <cofactor evidence="12 13 14">
        <name>Zn(2+)</name>
        <dbReference type="ChEBI" id="CHEBI:29105"/>
    </cofactor>
    <text evidence="12 13 14">Binds 1 zinc ion per monomer.</text>
</comment>
<dbReference type="InterPro" id="IPR036977">
    <property type="entry name" value="DNA_primase_Znf_CHC2"/>
</dbReference>
<evidence type="ECO:0000256" key="12">
    <source>
        <dbReference type="HAMAP-Rule" id="MF_00974"/>
    </source>
</evidence>
<keyword evidence="9" id="KW-0460">Magnesium</keyword>
<keyword evidence="7 12" id="KW-0863">Zinc-finger</keyword>
<evidence type="ECO:0000256" key="5">
    <source>
        <dbReference type="ARBA" id="ARBA00022705"/>
    </source>
</evidence>
<dbReference type="Gene3D" id="3.90.980.10">
    <property type="entry name" value="DNA primase, catalytic core, N-terminal domain"/>
    <property type="match status" value="1"/>
</dbReference>
<organism evidence="18 19">
    <name type="scientific">Amylolactobacillus amylotrophicus DSM 20534</name>
    <dbReference type="NCBI Taxonomy" id="1423722"/>
    <lineage>
        <taxon>Bacteria</taxon>
        <taxon>Bacillati</taxon>
        <taxon>Bacillota</taxon>
        <taxon>Bacilli</taxon>
        <taxon>Lactobacillales</taxon>
        <taxon>Lactobacillaceae</taxon>
        <taxon>Amylolactobacillus</taxon>
    </lineage>
</organism>
<accession>A0A0R1H3V6</accession>
<evidence type="ECO:0000256" key="4">
    <source>
        <dbReference type="ARBA" id="ARBA00022695"/>
    </source>
</evidence>
<dbReference type="Pfam" id="PF08275">
    <property type="entry name" value="DNAG_N"/>
    <property type="match status" value="1"/>
</dbReference>
<evidence type="ECO:0000256" key="3">
    <source>
        <dbReference type="ARBA" id="ARBA00022679"/>
    </source>
</evidence>
<dbReference type="GO" id="GO:0008270">
    <property type="term" value="F:zinc ion binding"/>
    <property type="evidence" value="ECO:0007669"/>
    <property type="project" value="UniProtKB-UniRule"/>
</dbReference>
<gene>
    <name evidence="12" type="primary">dnaG</name>
    <name evidence="18" type="ORF">FC62_GL000170</name>
</gene>
<dbReference type="SUPFAM" id="SSF57783">
    <property type="entry name" value="Zinc beta-ribbon"/>
    <property type="match status" value="1"/>
</dbReference>
<dbReference type="PATRIC" id="fig|1423722.3.peg.174"/>